<reference evidence="8" key="1">
    <citation type="journal article" date="2019" name="Int. J. Syst. Evol. Microbiol.">
        <title>The Global Catalogue of Microorganisms (GCM) 10K type strain sequencing project: providing services to taxonomists for standard genome sequencing and annotation.</title>
        <authorList>
            <consortium name="The Broad Institute Genomics Platform"/>
            <consortium name="The Broad Institute Genome Sequencing Center for Infectious Disease"/>
            <person name="Wu L."/>
            <person name="Ma J."/>
        </authorList>
    </citation>
    <scope>NUCLEOTIDE SEQUENCE [LARGE SCALE GENOMIC DNA]</scope>
    <source>
        <strain evidence="8">JCM 17442</strain>
    </source>
</reference>
<name>A0ABP8DZH3_9MICO</name>
<evidence type="ECO:0000313" key="8">
    <source>
        <dbReference type="Proteomes" id="UP001501594"/>
    </source>
</evidence>
<sequence length="334" mass="35256">MTPTDDARPEGTALPDGTPKRSRAKLLRTGLMVVALVLCVVFLIPRADDIVTAVGQQSALSIVGALLLGFAGIYATFLSWRELMKGAGHRLPWAASQRVFFLSQIGKYIPGSIWPIVAQADLGRAHKVPPTRSVAVGLLTLLISCGAGICMAAATLPFVTPDALADYWFVLILVPIVLLPLYPPILRSLMRLASKVARRDLADLSLRGRNTVAAWLWAAVAWVLFGGQIAVLLTPLKTLSPSTVLLSIGAYALAWLVGFLVFFLPAGLGGREAVLTALLVVGGAATSGQGVSIALMSRVLLTVGDLVLAGSAILNHRLREGRGAEATTPESLRS</sequence>
<feature type="transmembrane region" description="Helical" evidence="6">
    <location>
        <begin position="134"/>
        <end position="155"/>
    </location>
</feature>
<dbReference type="RefSeq" id="WP_344793902.1">
    <property type="nucleotide sequence ID" value="NZ_BAABAU010000001.1"/>
</dbReference>
<feature type="transmembrane region" description="Helical" evidence="6">
    <location>
        <begin position="167"/>
        <end position="190"/>
    </location>
</feature>
<gene>
    <name evidence="7" type="ORF">GCM10022256_09780</name>
</gene>
<dbReference type="Proteomes" id="UP001501594">
    <property type="component" value="Unassembled WGS sequence"/>
</dbReference>
<keyword evidence="2" id="KW-1003">Cell membrane</keyword>
<keyword evidence="4 6" id="KW-1133">Transmembrane helix</keyword>
<feature type="transmembrane region" description="Helical" evidence="6">
    <location>
        <begin position="211"/>
        <end position="233"/>
    </location>
</feature>
<evidence type="ECO:0000256" key="6">
    <source>
        <dbReference type="SAM" id="Phobius"/>
    </source>
</evidence>
<organism evidence="7 8">
    <name type="scientific">Frondihabitans peucedani</name>
    <dbReference type="NCBI Taxonomy" id="598626"/>
    <lineage>
        <taxon>Bacteria</taxon>
        <taxon>Bacillati</taxon>
        <taxon>Actinomycetota</taxon>
        <taxon>Actinomycetes</taxon>
        <taxon>Micrococcales</taxon>
        <taxon>Microbacteriaceae</taxon>
        <taxon>Frondihabitans</taxon>
    </lineage>
</organism>
<feature type="transmembrane region" description="Helical" evidence="6">
    <location>
        <begin position="26"/>
        <end position="47"/>
    </location>
</feature>
<evidence type="ECO:0000256" key="4">
    <source>
        <dbReference type="ARBA" id="ARBA00022989"/>
    </source>
</evidence>
<accession>A0ABP8DZH3</accession>
<evidence type="ECO:0000256" key="3">
    <source>
        <dbReference type="ARBA" id="ARBA00022692"/>
    </source>
</evidence>
<dbReference type="InterPro" id="IPR022791">
    <property type="entry name" value="L-PG_synthase/AglD"/>
</dbReference>
<evidence type="ECO:0000256" key="2">
    <source>
        <dbReference type="ARBA" id="ARBA00022475"/>
    </source>
</evidence>
<feature type="transmembrane region" description="Helical" evidence="6">
    <location>
        <begin position="245"/>
        <end position="266"/>
    </location>
</feature>
<evidence type="ECO:0000313" key="7">
    <source>
        <dbReference type="EMBL" id="GAA4265366.1"/>
    </source>
</evidence>
<protein>
    <submittedName>
        <fullName evidence="7">Lysylphosphatidylglycerol synthase transmembrane domain-containing protein</fullName>
    </submittedName>
</protein>
<comment type="caution">
    <text evidence="7">The sequence shown here is derived from an EMBL/GenBank/DDBJ whole genome shotgun (WGS) entry which is preliminary data.</text>
</comment>
<keyword evidence="8" id="KW-1185">Reference proteome</keyword>
<keyword evidence="5 6" id="KW-0472">Membrane</keyword>
<feature type="transmembrane region" description="Helical" evidence="6">
    <location>
        <begin position="273"/>
        <end position="289"/>
    </location>
</feature>
<comment type="subcellular location">
    <subcellularLocation>
        <location evidence="1">Cell membrane</location>
        <topology evidence="1">Multi-pass membrane protein</topology>
    </subcellularLocation>
</comment>
<feature type="transmembrane region" description="Helical" evidence="6">
    <location>
        <begin position="59"/>
        <end position="80"/>
    </location>
</feature>
<dbReference type="EMBL" id="BAABAU010000001">
    <property type="protein sequence ID" value="GAA4265366.1"/>
    <property type="molecule type" value="Genomic_DNA"/>
</dbReference>
<keyword evidence="3 6" id="KW-0812">Transmembrane</keyword>
<proteinExistence type="predicted"/>
<evidence type="ECO:0000256" key="1">
    <source>
        <dbReference type="ARBA" id="ARBA00004651"/>
    </source>
</evidence>
<dbReference type="Pfam" id="PF03706">
    <property type="entry name" value="LPG_synthase_TM"/>
    <property type="match status" value="1"/>
</dbReference>
<evidence type="ECO:0000256" key="5">
    <source>
        <dbReference type="ARBA" id="ARBA00023136"/>
    </source>
</evidence>